<organism evidence="10 11">
    <name type="scientific">Selenobaculum gibii</name>
    <dbReference type="NCBI Taxonomy" id="3054208"/>
    <lineage>
        <taxon>Bacteria</taxon>
        <taxon>Bacillati</taxon>
        <taxon>Bacillota</taxon>
        <taxon>Negativicutes</taxon>
        <taxon>Selenomonadales</taxon>
        <taxon>Selenomonadaceae</taxon>
        <taxon>Selenobaculum</taxon>
    </lineage>
</organism>
<feature type="transmembrane region" description="Helical" evidence="5">
    <location>
        <begin position="12"/>
        <end position="33"/>
    </location>
</feature>
<dbReference type="InterPro" id="IPR006143">
    <property type="entry name" value="RND_pump_MFP"/>
</dbReference>
<evidence type="ECO:0000256" key="4">
    <source>
        <dbReference type="SAM" id="Coils"/>
    </source>
</evidence>
<dbReference type="EMBL" id="CP120678">
    <property type="protein sequence ID" value="WIW69816.1"/>
    <property type="molecule type" value="Genomic_DNA"/>
</dbReference>
<dbReference type="Pfam" id="PF25917">
    <property type="entry name" value="BSH_RND"/>
    <property type="match status" value="1"/>
</dbReference>
<evidence type="ECO:0000313" key="11">
    <source>
        <dbReference type="Proteomes" id="UP001243623"/>
    </source>
</evidence>
<evidence type="ECO:0000256" key="2">
    <source>
        <dbReference type="ARBA" id="ARBA00009477"/>
    </source>
</evidence>
<feature type="domain" description="Multidrug resistance protein MdtA-like C-terminal permuted SH3" evidence="9">
    <location>
        <begin position="337"/>
        <end position="396"/>
    </location>
</feature>
<keyword evidence="3" id="KW-0813">Transport</keyword>
<dbReference type="Gene3D" id="2.40.420.20">
    <property type="match status" value="1"/>
</dbReference>
<dbReference type="KEGG" id="sgbi:P3F81_07780"/>
<name>A0A9Y2AHE3_9FIRM</name>
<evidence type="ECO:0000256" key="5">
    <source>
        <dbReference type="SAM" id="Phobius"/>
    </source>
</evidence>
<comment type="similarity">
    <text evidence="2">Belongs to the membrane fusion protein (MFP) (TC 8.A.1) family.</text>
</comment>
<dbReference type="Gene3D" id="2.40.30.170">
    <property type="match status" value="1"/>
</dbReference>
<evidence type="ECO:0000313" key="10">
    <source>
        <dbReference type="EMBL" id="WIW69816.1"/>
    </source>
</evidence>
<protein>
    <submittedName>
        <fullName evidence="10">Efflux RND transporter periplasmic adaptor subunit</fullName>
    </submittedName>
</protein>
<dbReference type="InterPro" id="IPR058624">
    <property type="entry name" value="MdtA-like_HH"/>
</dbReference>
<evidence type="ECO:0000259" key="8">
    <source>
        <dbReference type="Pfam" id="PF25954"/>
    </source>
</evidence>
<dbReference type="Pfam" id="PF25876">
    <property type="entry name" value="HH_MFP_RND"/>
    <property type="match status" value="1"/>
</dbReference>
<keyword evidence="4" id="KW-0175">Coiled coil</keyword>
<dbReference type="AlphaFoldDB" id="A0A9Y2AHE3"/>
<dbReference type="InterPro" id="IPR058625">
    <property type="entry name" value="MdtA-like_BSH"/>
</dbReference>
<evidence type="ECO:0000259" key="9">
    <source>
        <dbReference type="Pfam" id="PF25967"/>
    </source>
</evidence>
<accession>A0A9Y2AHE3</accession>
<dbReference type="RefSeq" id="WP_309320256.1">
    <property type="nucleotide sequence ID" value="NZ_CP120678.1"/>
</dbReference>
<evidence type="ECO:0000256" key="1">
    <source>
        <dbReference type="ARBA" id="ARBA00004196"/>
    </source>
</evidence>
<comment type="subcellular location">
    <subcellularLocation>
        <location evidence="1">Cell envelope</location>
    </subcellularLocation>
</comment>
<evidence type="ECO:0000259" key="6">
    <source>
        <dbReference type="Pfam" id="PF25876"/>
    </source>
</evidence>
<dbReference type="InterPro" id="IPR058627">
    <property type="entry name" value="MdtA-like_C"/>
</dbReference>
<feature type="domain" description="Multidrug resistance protein MdtA-like barrel-sandwich hybrid" evidence="7">
    <location>
        <begin position="72"/>
        <end position="252"/>
    </location>
</feature>
<proteinExistence type="inferred from homology"/>
<feature type="domain" description="Multidrug resistance protein MdtA-like alpha-helical hairpin" evidence="6">
    <location>
        <begin position="134"/>
        <end position="184"/>
    </location>
</feature>
<dbReference type="Proteomes" id="UP001243623">
    <property type="component" value="Chromosome"/>
</dbReference>
<reference evidence="10" key="1">
    <citation type="submission" date="2023-03" db="EMBL/GenBank/DDBJ databases">
        <title>Selenobaculum gbiensis gen. nov. sp. nov., a new bacterium isolated from the gut microbiota of IBD patient.</title>
        <authorList>
            <person name="Yeo S."/>
            <person name="Park H."/>
            <person name="Huh C.S."/>
        </authorList>
    </citation>
    <scope>NUCLEOTIDE SEQUENCE</scope>
    <source>
        <strain evidence="10">ICN-92133</strain>
    </source>
</reference>
<dbReference type="Pfam" id="PF25954">
    <property type="entry name" value="Beta-barrel_RND_2"/>
    <property type="match status" value="1"/>
</dbReference>
<dbReference type="SUPFAM" id="SSF111369">
    <property type="entry name" value="HlyD-like secretion proteins"/>
    <property type="match status" value="2"/>
</dbReference>
<dbReference type="PANTHER" id="PTHR30469:SF15">
    <property type="entry name" value="HLYD FAMILY OF SECRETION PROTEINS"/>
    <property type="match status" value="1"/>
</dbReference>
<evidence type="ECO:0000256" key="3">
    <source>
        <dbReference type="ARBA" id="ARBA00022448"/>
    </source>
</evidence>
<dbReference type="GO" id="GO:1990281">
    <property type="term" value="C:efflux pump complex"/>
    <property type="evidence" value="ECO:0007669"/>
    <property type="project" value="TreeGrafter"/>
</dbReference>
<gene>
    <name evidence="10" type="ORF">P3F81_07780</name>
</gene>
<keyword evidence="5" id="KW-0812">Transmembrane</keyword>
<keyword evidence="5" id="KW-0472">Membrane</keyword>
<evidence type="ECO:0000259" key="7">
    <source>
        <dbReference type="Pfam" id="PF25917"/>
    </source>
</evidence>
<sequence length="417" mass="47655">MQQTFLKLKQRPWLVLIIFILLVSSIFIIKNLFMQKKMNREMTKPVVAVETVERRDMSKRISFYGETVANIQVDIAPKYSGRIKAVYVSLGQRVEAGELLILQDNEDVAISIDENKAQIRQAQAELTEEKSFYQASYDRVYADYQRSKIDYERYQTLYETGAISKQNLDEKEQAMVNCKAALATLENQWMDSEVPAVVEAKMASLNKLNQRHKALTKEKEDLYLRAPCSGIIGFRNAEIGAFAQGGQRLLSVINNDKFYVDCELAEGDIAAVRTGMQISMHVDAIQRDYLGTIIYVSPAVDKEKKTYTMRIELDKTDEILKSGMFVSSELEIIQRTNTLFVPKESLVEKNGQQYLYVVNEKDEVRERKVTIGFRNDESVEICSGLQAGESVVVTNLARMKDKIKVQREENGQKRDGE</sequence>
<feature type="coiled-coil region" evidence="4">
    <location>
        <begin position="168"/>
        <end position="225"/>
    </location>
</feature>
<dbReference type="Gene3D" id="1.10.287.470">
    <property type="entry name" value="Helix hairpin bin"/>
    <property type="match status" value="1"/>
</dbReference>
<dbReference type="Gene3D" id="2.40.50.100">
    <property type="match status" value="1"/>
</dbReference>
<keyword evidence="11" id="KW-1185">Reference proteome</keyword>
<dbReference type="InterPro" id="IPR058792">
    <property type="entry name" value="Beta-barrel_RND_2"/>
</dbReference>
<keyword evidence="5" id="KW-1133">Transmembrane helix</keyword>
<dbReference type="Pfam" id="PF25967">
    <property type="entry name" value="RND-MFP_C"/>
    <property type="match status" value="1"/>
</dbReference>
<dbReference type="NCBIfam" id="TIGR01730">
    <property type="entry name" value="RND_mfp"/>
    <property type="match status" value="1"/>
</dbReference>
<dbReference type="PANTHER" id="PTHR30469">
    <property type="entry name" value="MULTIDRUG RESISTANCE PROTEIN MDTA"/>
    <property type="match status" value="1"/>
</dbReference>
<feature type="domain" description="CusB-like beta-barrel" evidence="8">
    <location>
        <begin position="260"/>
        <end position="330"/>
    </location>
</feature>
<dbReference type="GO" id="GO:0015562">
    <property type="term" value="F:efflux transmembrane transporter activity"/>
    <property type="evidence" value="ECO:0007669"/>
    <property type="project" value="TreeGrafter"/>
</dbReference>